<accession>A0A9X3TZW4</accession>
<dbReference type="Pfam" id="PF10003">
    <property type="entry name" value="DUF2244"/>
    <property type="match status" value="1"/>
</dbReference>
<reference evidence="2" key="2">
    <citation type="journal article" date="2023" name="Syst. Appl. Microbiol.">
        <title>Govania unica gen. nov., sp. nov., a rare biosphere bacterium that represents a novel family in the class Alphaproteobacteria.</title>
        <authorList>
            <person name="Vandamme P."/>
            <person name="Peeters C."/>
            <person name="Hettiarachchi A."/>
            <person name="Cnockaert M."/>
            <person name="Carlier A."/>
        </authorList>
    </citation>
    <scope>NUCLEOTIDE SEQUENCE</scope>
    <source>
        <strain evidence="2">LMG 31809</strain>
    </source>
</reference>
<comment type="caution">
    <text evidence="2">The sequence shown here is derived from an EMBL/GenBank/DDBJ whole genome shotgun (WGS) entry which is preliminary data.</text>
</comment>
<dbReference type="AlphaFoldDB" id="A0A9X3TZW4"/>
<dbReference type="RefSeq" id="WP_274944368.1">
    <property type="nucleotide sequence ID" value="NZ_JANWOI010000004.1"/>
</dbReference>
<reference evidence="2" key="1">
    <citation type="submission" date="2022-08" db="EMBL/GenBank/DDBJ databases">
        <authorList>
            <person name="Vandamme P."/>
            <person name="Hettiarachchi A."/>
            <person name="Peeters C."/>
            <person name="Cnockaert M."/>
            <person name="Carlier A."/>
        </authorList>
    </citation>
    <scope>NUCLEOTIDE SEQUENCE</scope>
    <source>
        <strain evidence="2">LMG 31809</strain>
    </source>
</reference>
<evidence type="ECO:0000313" key="3">
    <source>
        <dbReference type="Proteomes" id="UP001141619"/>
    </source>
</evidence>
<dbReference type="InterPro" id="IPR019253">
    <property type="entry name" value="DUF2244_TM"/>
</dbReference>
<organism evidence="2 3">
    <name type="scientific">Govanella unica</name>
    <dbReference type="NCBI Taxonomy" id="2975056"/>
    <lineage>
        <taxon>Bacteria</taxon>
        <taxon>Pseudomonadati</taxon>
        <taxon>Pseudomonadota</taxon>
        <taxon>Alphaproteobacteria</taxon>
        <taxon>Emcibacterales</taxon>
        <taxon>Govanellaceae</taxon>
        <taxon>Govanella</taxon>
    </lineage>
</organism>
<proteinExistence type="predicted"/>
<dbReference type="EMBL" id="JANWOI010000004">
    <property type="protein sequence ID" value="MDA5194663.1"/>
    <property type="molecule type" value="Genomic_DNA"/>
</dbReference>
<sequence>MPIAPPFGKAYSRAMDATLNRLRFSATLHPHRSLSRRGFKVLMCCLGLLSCLVGFVFISIGAWPVFGFFGLDVLGVYWAFQLSYRASTSLETIRLTDDNLTVGRLSPKGKYEEWQFQPYWVRVQIAEPRPYEVRVTLTSHGRNLEIGRFLSPAERLEVAEALNKALGRLCAGQV</sequence>
<evidence type="ECO:0000313" key="2">
    <source>
        <dbReference type="EMBL" id="MDA5194663.1"/>
    </source>
</evidence>
<keyword evidence="3" id="KW-1185">Reference proteome</keyword>
<evidence type="ECO:0000256" key="1">
    <source>
        <dbReference type="SAM" id="Phobius"/>
    </source>
</evidence>
<protein>
    <submittedName>
        <fullName evidence="2">DUF2244 domain-containing protein</fullName>
    </submittedName>
</protein>
<keyword evidence="1" id="KW-0812">Transmembrane</keyword>
<keyword evidence="1" id="KW-0472">Membrane</keyword>
<dbReference type="Proteomes" id="UP001141619">
    <property type="component" value="Unassembled WGS sequence"/>
</dbReference>
<name>A0A9X3TZW4_9PROT</name>
<keyword evidence="1" id="KW-1133">Transmembrane helix</keyword>
<feature type="transmembrane region" description="Helical" evidence="1">
    <location>
        <begin position="41"/>
        <end position="60"/>
    </location>
</feature>
<gene>
    <name evidence="2" type="ORF">NYP16_11945</name>
</gene>
<dbReference type="PIRSF" id="PIRSF032162">
    <property type="entry name" value="UCP032162_imp"/>
    <property type="match status" value="1"/>
</dbReference>
<dbReference type="InterPro" id="IPR016990">
    <property type="entry name" value="UCP032162_TM"/>
</dbReference>